<reference evidence="8" key="1">
    <citation type="journal article" date="2020" name="Int. J. Syst. Evol. Microbiol.">
        <title>Alteromonas alba sp. nov., a marine bacterium isolated from the seawater of the West Pacific Ocean.</title>
        <authorList>
            <person name="Sun C."/>
            <person name="Wu Y.-H."/>
            <person name="Xamxidin M."/>
            <person name="Cheng H."/>
            <person name="Xu X.-W."/>
        </authorList>
    </citation>
    <scope>NUCLEOTIDE SEQUENCE [LARGE SCALE GENOMIC DNA]</scope>
    <source>
        <strain evidence="8">9a2</strain>
    </source>
</reference>
<evidence type="ECO:0000313" key="8">
    <source>
        <dbReference type="Proteomes" id="UP000239539"/>
    </source>
</evidence>
<gene>
    <name evidence="7" type="ORF">C6Y39_15290</name>
</gene>
<comment type="subcellular location">
    <subcellularLocation>
        <location evidence="1">Cell envelope</location>
    </subcellularLocation>
</comment>
<feature type="domain" description="Solute-binding protein family 3/N-terminal" evidence="6">
    <location>
        <begin position="39"/>
        <end position="289"/>
    </location>
</feature>
<feature type="signal peptide" evidence="5">
    <location>
        <begin position="1"/>
        <end position="23"/>
    </location>
</feature>
<proteinExistence type="inferred from homology"/>
<evidence type="ECO:0000256" key="1">
    <source>
        <dbReference type="ARBA" id="ARBA00004196"/>
    </source>
</evidence>
<accession>A0ABX5CKM1</accession>
<evidence type="ECO:0000313" key="7">
    <source>
        <dbReference type="EMBL" id="PRO67997.1"/>
    </source>
</evidence>
<dbReference type="InterPro" id="IPR001638">
    <property type="entry name" value="Solute-binding_3/MltF_N"/>
</dbReference>
<dbReference type="SUPFAM" id="SSF53850">
    <property type="entry name" value="Periplasmic binding protein-like II"/>
    <property type="match status" value="1"/>
</dbReference>
<dbReference type="InterPro" id="IPR018313">
    <property type="entry name" value="SBP_3_CS"/>
</dbReference>
<keyword evidence="8" id="KW-1185">Reference proteome</keyword>
<evidence type="ECO:0000256" key="3">
    <source>
        <dbReference type="ARBA" id="ARBA00022729"/>
    </source>
</evidence>
<comment type="similarity">
    <text evidence="2 4">Belongs to the bacterial solute-binding protein 3 family.</text>
</comment>
<dbReference type="EMBL" id="PVNO01000028">
    <property type="protein sequence ID" value="PRO67997.1"/>
    <property type="molecule type" value="Genomic_DNA"/>
</dbReference>
<sequence>MQLVKPFRVIFTLLCLITGSALSAFGEARSLDDIKDSGLIRIAVYTDYPPFSFIENDSPTGIDIDIAREIASALDVELELIWMTPGETTEDDFRNYLWKGHIIHRIKADVMMRAPYDPSFSQKRDDVGLLVNELVHMFAPYHRESWQIIHNTQTLPEVETMGMFQYHTIGAEIDSIPHFYLTSAFGGRLREKTSHYGSNAEAIDAMKAGTVEAVMGLRSQISYLSQFVDNEQYRLASNAFPLIGKQKWDIGLAVHTNYRALGYEIGDVITRMVVEGDMQSLFAKYNTVYEMPPYFSELEHSGQ</sequence>
<protein>
    <submittedName>
        <fullName evidence="7">Amino acid ABC transporter substrate-binding protein</fullName>
    </submittedName>
</protein>
<name>A0ABX5CKM1_9ALTE</name>
<dbReference type="Proteomes" id="UP000239539">
    <property type="component" value="Unassembled WGS sequence"/>
</dbReference>
<evidence type="ECO:0000259" key="6">
    <source>
        <dbReference type="SMART" id="SM00062"/>
    </source>
</evidence>
<dbReference type="PANTHER" id="PTHR35936">
    <property type="entry name" value="MEMBRANE-BOUND LYTIC MUREIN TRANSGLYCOSYLASE F"/>
    <property type="match status" value="1"/>
</dbReference>
<dbReference type="Pfam" id="PF00497">
    <property type="entry name" value="SBP_bac_3"/>
    <property type="match status" value="1"/>
</dbReference>
<dbReference type="RefSeq" id="WP_105932111.1">
    <property type="nucleotide sequence ID" value="NZ_PVNO01000028.1"/>
</dbReference>
<dbReference type="SMART" id="SM00062">
    <property type="entry name" value="PBPb"/>
    <property type="match status" value="1"/>
</dbReference>
<comment type="caution">
    <text evidence="7">The sequence shown here is derived from an EMBL/GenBank/DDBJ whole genome shotgun (WGS) entry which is preliminary data.</text>
</comment>
<organism evidence="7 8">
    <name type="scientific">Alteromonas gracilis</name>
    <dbReference type="NCBI Taxonomy" id="1479524"/>
    <lineage>
        <taxon>Bacteria</taxon>
        <taxon>Pseudomonadati</taxon>
        <taxon>Pseudomonadota</taxon>
        <taxon>Gammaproteobacteria</taxon>
        <taxon>Alteromonadales</taxon>
        <taxon>Alteromonadaceae</taxon>
        <taxon>Alteromonas/Salinimonas group</taxon>
        <taxon>Alteromonas</taxon>
    </lineage>
</organism>
<evidence type="ECO:0000256" key="4">
    <source>
        <dbReference type="RuleBase" id="RU003744"/>
    </source>
</evidence>
<dbReference type="Gene3D" id="3.40.190.10">
    <property type="entry name" value="Periplasmic binding protein-like II"/>
    <property type="match status" value="2"/>
</dbReference>
<dbReference type="PROSITE" id="PS01039">
    <property type="entry name" value="SBP_BACTERIAL_3"/>
    <property type="match status" value="1"/>
</dbReference>
<keyword evidence="3 5" id="KW-0732">Signal</keyword>
<evidence type="ECO:0000256" key="2">
    <source>
        <dbReference type="ARBA" id="ARBA00010333"/>
    </source>
</evidence>
<feature type="chain" id="PRO_5047073253" evidence="5">
    <location>
        <begin position="24"/>
        <end position="303"/>
    </location>
</feature>
<evidence type="ECO:0000256" key="5">
    <source>
        <dbReference type="SAM" id="SignalP"/>
    </source>
</evidence>